<proteinExistence type="predicted"/>
<evidence type="ECO:0000313" key="1">
    <source>
        <dbReference type="EMBL" id="VAW64682.1"/>
    </source>
</evidence>
<name>A0A3B0XNE9_9ZZZZ</name>
<dbReference type="EMBL" id="UOFG01000236">
    <property type="protein sequence ID" value="VAW64682.1"/>
    <property type="molecule type" value="Genomic_DNA"/>
</dbReference>
<organism evidence="1">
    <name type="scientific">hydrothermal vent metagenome</name>
    <dbReference type="NCBI Taxonomy" id="652676"/>
    <lineage>
        <taxon>unclassified sequences</taxon>
        <taxon>metagenomes</taxon>
        <taxon>ecological metagenomes</taxon>
    </lineage>
</organism>
<gene>
    <name evidence="1" type="ORF">MNBD_GAMMA11-1337</name>
</gene>
<accession>A0A3B0XNE9</accession>
<protein>
    <submittedName>
        <fullName evidence="1">Uncharacterized protein</fullName>
    </submittedName>
</protein>
<sequence>MNVLYKLSVIADIFTDAYLIDDSNTLVFLSVWGRDTALQEFLARLQLSSSNNGIRDFHIIGNNTDQYVRLPNVDELDKTTAKTSRESIYGTLTQLWIFDKLAVKPDLANHRALMFYHVDEIKPDPWSMVKMVCPLPLLDIWRDTILDVCNEHKWIRELDKGYGMNAYYIEIKDELEIVMTKLIQEHKLTLPDDCCPVQLHEV</sequence>
<dbReference type="AlphaFoldDB" id="A0A3B0XNE9"/>
<reference evidence="1" key="1">
    <citation type="submission" date="2018-06" db="EMBL/GenBank/DDBJ databases">
        <authorList>
            <person name="Zhirakovskaya E."/>
        </authorList>
    </citation>
    <scope>NUCLEOTIDE SEQUENCE</scope>
</reference>